<keyword evidence="2" id="KW-1185">Reference proteome</keyword>
<feature type="non-terminal residue" evidence="1">
    <location>
        <position position="1"/>
    </location>
</feature>
<dbReference type="EMBL" id="ML975442">
    <property type="protein sequence ID" value="KAF1829465.1"/>
    <property type="molecule type" value="Genomic_DNA"/>
</dbReference>
<name>A0A6A5JXC3_9PLEO</name>
<dbReference type="AlphaFoldDB" id="A0A6A5JXC3"/>
<sequence length="374" mass="42139">DMSTSSKQKSATAHLWVLDPVVRELQDCPVATARDMAELMNVRNVSILTSKNCAAARKFRHAYNGSSPGMSVVPALERTKTAPYLQPEFLKKSLMSEQMPSDEIVEMSYYPGLDSNLDAGEIARELVEQVNNKHYAKISSTLNFHSEALDRYLKPHRDANIEENTFYASPKGSAFIMPCGVLLPLEASALTSNTSIHLLSGMRIYLVYPPTLHNMVILHTHFQHLGNGSKPYYVDVCRQMEGGIIFIQRPGEVVRLRPYSPTVVFATETSVAVSYRCRYQEGLRLRLKYVQVLVSQVLAVRFVSGQEAATALEYHLLQLYRDVYTALRGPVLNRGSIRELGAAWKEAGFRFLDLVRRYMPEPSTKHIVEKVPKL</sequence>
<reference evidence="1" key="1">
    <citation type="submission" date="2020-01" db="EMBL/GenBank/DDBJ databases">
        <authorList>
            <consortium name="DOE Joint Genome Institute"/>
            <person name="Haridas S."/>
            <person name="Albert R."/>
            <person name="Binder M."/>
            <person name="Bloem J."/>
            <person name="Labutti K."/>
            <person name="Salamov A."/>
            <person name="Andreopoulos B."/>
            <person name="Baker S.E."/>
            <person name="Barry K."/>
            <person name="Bills G."/>
            <person name="Bluhm B.H."/>
            <person name="Cannon C."/>
            <person name="Castanera R."/>
            <person name="Culley D.E."/>
            <person name="Daum C."/>
            <person name="Ezra D."/>
            <person name="Gonzalez J.B."/>
            <person name="Henrissat B."/>
            <person name="Kuo A."/>
            <person name="Liang C."/>
            <person name="Lipzen A."/>
            <person name="Lutzoni F."/>
            <person name="Magnuson J."/>
            <person name="Mondo S."/>
            <person name="Nolan M."/>
            <person name="Ohm R."/>
            <person name="Pangilinan J."/>
            <person name="Park H.-J."/>
            <person name="Ramirez L."/>
            <person name="Alfaro M."/>
            <person name="Sun H."/>
            <person name="Tritt A."/>
            <person name="Yoshinaga Y."/>
            <person name="Zwiers L.-H."/>
            <person name="Turgeon B.G."/>
            <person name="Goodwin S.B."/>
            <person name="Spatafora J.W."/>
            <person name="Crous P.W."/>
            <person name="Grigoriev I.V."/>
        </authorList>
    </citation>
    <scope>NUCLEOTIDE SEQUENCE</scope>
    <source>
        <strain evidence="1">P77</strain>
    </source>
</reference>
<evidence type="ECO:0000313" key="1">
    <source>
        <dbReference type="EMBL" id="KAF1829465.1"/>
    </source>
</evidence>
<feature type="non-terminal residue" evidence="1">
    <location>
        <position position="374"/>
    </location>
</feature>
<proteinExistence type="predicted"/>
<dbReference type="OrthoDB" id="3790934at2759"/>
<dbReference type="Proteomes" id="UP000800040">
    <property type="component" value="Unassembled WGS sequence"/>
</dbReference>
<organism evidence="1 2">
    <name type="scientific">Decorospora gaudefroyi</name>
    <dbReference type="NCBI Taxonomy" id="184978"/>
    <lineage>
        <taxon>Eukaryota</taxon>
        <taxon>Fungi</taxon>
        <taxon>Dikarya</taxon>
        <taxon>Ascomycota</taxon>
        <taxon>Pezizomycotina</taxon>
        <taxon>Dothideomycetes</taxon>
        <taxon>Pleosporomycetidae</taxon>
        <taxon>Pleosporales</taxon>
        <taxon>Pleosporineae</taxon>
        <taxon>Pleosporaceae</taxon>
        <taxon>Decorospora</taxon>
    </lineage>
</organism>
<evidence type="ECO:0000313" key="2">
    <source>
        <dbReference type="Proteomes" id="UP000800040"/>
    </source>
</evidence>
<gene>
    <name evidence="1" type="ORF">BDW02DRAFT_467710</name>
</gene>
<protein>
    <recommendedName>
        <fullName evidence="3">JmjC domain-containing protein</fullName>
    </recommendedName>
</protein>
<evidence type="ECO:0008006" key="3">
    <source>
        <dbReference type="Google" id="ProtNLM"/>
    </source>
</evidence>
<accession>A0A6A5JXC3</accession>